<evidence type="ECO:0000313" key="2">
    <source>
        <dbReference type="Proteomes" id="UP000762676"/>
    </source>
</evidence>
<reference evidence="1 2" key="1">
    <citation type="journal article" date="2021" name="Elife">
        <title>Chloroplast acquisition without the gene transfer in kleptoplastic sea slugs, Plakobranchus ocellatus.</title>
        <authorList>
            <person name="Maeda T."/>
            <person name="Takahashi S."/>
            <person name="Yoshida T."/>
            <person name="Shimamura S."/>
            <person name="Takaki Y."/>
            <person name="Nagai Y."/>
            <person name="Toyoda A."/>
            <person name="Suzuki Y."/>
            <person name="Arimoto A."/>
            <person name="Ishii H."/>
            <person name="Satoh N."/>
            <person name="Nishiyama T."/>
            <person name="Hasebe M."/>
            <person name="Maruyama T."/>
            <person name="Minagawa J."/>
            <person name="Obokata J."/>
            <person name="Shigenobu S."/>
        </authorList>
    </citation>
    <scope>NUCLEOTIDE SEQUENCE [LARGE SCALE GENOMIC DNA]</scope>
</reference>
<accession>A0AAV4FLR2</accession>
<dbReference type="AlphaFoldDB" id="A0AAV4FLR2"/>
<organism evidence="1 2">
    <name type="scientific">Elysia marginata</name>
    <dbReference type="NCBI Taxonomy" id="1093978"/>
    <lineage>
        <taxon>Eukaryota</taxon>
        <taxon>Metazoa</taxon>
        <taxon>Spiralia</taxon>
        <taxon>Lophotrochozoa</taxon>
        <taxon>Mollusca</taxon>
        <taxon>Gastropoda</taxon>
        <taxon>Heterobranchia</taxon>
        <taxon>Euthyneura</taxon>
        <taxon>Panpulmonata</taxon>
        <taxon>Sacoglossa</taxon>
        <taxon>Placobranchoidea</taxon>
        <taxon>Plakobranchidae</taxon>
        <taxon>Elysia</taxon>
    </lineage>
</organism>
<keyword evidence="2" id="KW-1185">Reference proteome</keyword>
<proteinExistence type="predicted"/>
<name>A0AAV4FLR2_9GAST</name>
<dbReference type="Proteomes" id="UP000762676">
    <property type="component" value="Unassembled WGS sequence"/>
</dbReference>
<evidence type="ECO:0008006" key="3">
    <source>
        <dbReference type="Google" id="ProtNLM"/>
    </source>
</evidence>
<dbReference type="EMBL" id="BMAT01007923">
    <property type="protein sequence ID" value="GFR74159.1"/>
    <property type="molecule type" value="Genomic_DNA"/>
</dbReference>
<comment type="caution">
    <text evidence="1">The sequence shown here is derived from an EMBL/GenBank/DDBJ whole genome shotgun (WGS) entry which is preliminary data.</text>
</comment>
<evidence type="ECO:0000313" key="1">
    <source>
        <dbReference type="EMBL" id="GFR74159.1"/>
    </source>
</evidence>
<protein>
    <recommendedName>
        <fullName evidence="3">ShKT domain-containing protein</fullName>
    </recommendedName>
</protein>
<gene>
    <name evidence="1" type="ORF">ElyMa_003884300</name>
</gene>
<sequence length="113" mass="11948">MIKKVLLFKYFSWNREDTLISQRFLCTHYNFPFPLTSPPATSVDTSSVPVTVMGGMDTSSAAPAATTMAAMQGGSPTAPVCSDHLNGMDCSALPNVCGSVMALSVCPKYCGLC</sequence>